<name>A0A1A8WT79_PLAOA</name>
<dbReference type="EMBL" id="FLQV01002134">
    <property type="protein sequence ID" value="SBT00831.1"/>
    <property type="molecule type" value="Genomic_DNA"/>
</dbReference>
<reference evidence="4 5" key="2">
    <citation type="submission" date="2016-05" db="EMBL/GenBank/DDBJ databases">
        <authorList>
            <person name="Naeem Raeece"/>
        </authorList>
    </citation>
    <scope>NUCLEOTIDE SEQUENCE [LARGE SCALE GENOMIC DNA]</scope>
</reference>
<reference evidence="2" key="1">
    <citation type="submission" date="2016-05" db="EMBL/GenBank/DDBJ databases">
        <authorList>
            <person name="Lavstsen T."/>
            <person name="Jespersen J.S."/>
        </authorList>
    </citation>
    <scope>NUCLEOTIDE SEQUENCE [LARGE SCALE GENOMIC DNA]</scope>
</reference>
<keyword evidence="1" id="KW-0812">Transmembrane</keyword>
<evidence type="ECO:0000313" key="4">
    <source>
        <dbReference type="Proteomes" id="UP000078546"/>
    </source>
</evidence>
<proteinExistence type="predicted"/>
<feature type="transmembrane region" description="Helical" evidence="1">
    <location>
        <begin position="130"/>
        <end position="155"/>
    </location>
</feature>
<protein>
    <submittedName>
        <fullName evidence="2">PIR Superfamily Protein</fullName>
    </submittedName>
</protein>
<evidence type="ECO:0000256" key="1">
    <source>
        <dbReference type="SAM" id="Phobius"/>
    </source>
</evidence>
<organism evidence="2 5">
    <name type="scientific">Plasmodium ovale curtisi</name>
    <dbReference type="NCBI Taxonomy" id="864141"/>
    <lineage>
        <taxon>Eukaryota</taxon>
        <taxon>Sar</taxon>
        <taxon>Alveolata</taxon>
        <taxon>Apicomplexa</taxon>
        <taxon>Aconoidasida</taxon>
        <taxon>Haemosporida</taxon>
        <taxon>Plasmodiidae</taxon>
        <taxon>Plasmodium</taxon>
        <taxon>Plasmodium (Plasmodium)</taxon>
    </lineage>
</organism>
<dbReference type="AlphaFoldDB" id="A0A1A8WT79"/>
<evidence type="ECO:0000313" key="3">
    <source>
        <dbReference type="EMBL" id="SBT00831.1"/>
    </source>
</evidence>
<keyword evidence="1" id="KW-1133">Transmembrane helix</keyword>
<dbReference type="Proteomes" id="UP000078546">
    <property type="component" value="Unassembled WGS sequence"/>
</dbReference>
<sequence length="212" mass="24918">MYARAGRIDKKQEILKQFEQGEFSHCDESVKTLKDIEIKHNDLYNIGCSIEKAYKYAALTHSGGVEKNLCEYFNEWVNGKKKNYTSNGENCDKVQLWEYYIENMCITLGNSSDPKNWCTRTILTYKCKNFFPYVTGFVISFFVMATVATAFFFLYNSTTIKNLLLGCINKNETIRKYLCKRGLQNFLEYSENIDTHFLNRRINLSYHTEENY</sequence>
<evidence type="ECO:0000313" key="2">
    <source>
        <dbReference type="EMBL" id="SBS94541.1"/>
    </source>
</evidence>
<gene>
    <name evidence="3" type="ORF">POVCU1_062650</name>
    <name evidence="2" type="ORF">POVCU2_0088890</name>
</gene>
<accession>A0A1A8WT79</accession>
<dbReference type="EMBL" id="FLQU01001806">
    <property type="protein sequence ID" value="SBS94541.1"/>
    <property type="molecule type" value="Genomic_DNA"/>
</dbReference>
<evidence type="ECO:0000313" key="5">
    <source>
        <dbReference type="Proteomes" id="UP000078560"/>
    </source>
</evidence>
<dbReference type="Proteomes" id="UP000078560">
    <property type="component" value="Unassembled WGS sequence"/>
</dbReference>
<keyword evidence="1" id="KW-0472">Membrane</keyword>